<proteinExistence type="predicted"/>
<evidence type="ECO:0000313" key="2">
    <source>
        <dbReference type="Proteomes" id="UP000182798"/>
    </source>
</evidence>
<gene>
    <name evidence="1" type="ORF">BGC33_10095</name>
</gene>
<protein>
    <submittedName>
        <fullName evidence="1">Uncharacterized protein</fullName>
    </submittedName>
</protein>
<name>A0A1J5UEJ3_9GAMM</name>
<sequence>MSITFTPKTPDNLIQDLCININNHQESDFYPLGNFLNPALALLGQDLRKLPMAQKLNFANHPYLCKGLNW</sequence>
<dbReference type="Proteomes" id="UP000182798">
    <property type="component" value="Unassembled WGS sequence"/>
</dbReference>
<dbReference type="OrthoDB" id="5379939at2"/>
<comment type="caution">
    <text evidence="1">The sequence shown here is derived from an EMBL/GenBank/DDBJ whole genome shotgun (WGS) entry which is preliminary data.</text>
</comment>
<reference evidence="2" key="1">
    <citation type="submission" date="2016-09" db="EMBL/GenBank/DDBJ databases">
        <title>Genome Sequence of Bathymodiolus thermophilus sulfur-oxidizing gill endosymbiont.</title>
        <authorList>
            <person name="Ponnudurai R."/>
            <person name="Kleiner M."/>
            <person name="Sayavedra L."/>
            <person name="Thuermer A."/>
            <person name="Felbeck H."/>
            <person name="Schlueter R."/>
            <person name="Schweder T."/>
            <person name="Markert S."/>
        </authorList>
    </citation>
    <scope>NUCLEOTIDE SEQUENCE [LARGE SCALE GENOMIC DNA]</scope>
    <source>
        <strain evidence="2">BAT/CrabSpa'14</strain>
    </source>
</reference>
<dbReference type="RefSeq" id="WP_071564736.1">
    <property type="nucleotide sequence ID" value="NZ_MIQH01000718.1"/>
</dbReference>
<accession>A0A1J5UEJ3</accession>
<evidence type="ECO:0000313" key="1">
    <source>
        <dbReference type="EMBL" id="OIR24341.1"/>
    </source>
</evidence>
<organism evidence="1 2">
    <name type="scientific">Bathymodiolus thermophilus thioautotrophic gill symbiont</name>
    <dbReference type="NCBI Taxonomy" id="2360"/>
    <lineage>
        <taxon>Bacteria</taxon>
        <taxon>Pseudomonadati</taxon>
        <taxon>Pseudomonadota</taxon>
        <taxon>Gammaproteobacteria</taxon>
        <taxon>sulfur-oxidizing symbionts</taxon>
    </lineage>
</organism>
<dbReference type="EMBL" id="MIQH01000718">
    <property type="protein sequence ID" value="OIR24341.1"/>
    <property type="molecule type" value="Genomic_DNA"/>
</dbReference>
<dbReference type="AlphaFoldDB" id="A0A1J5UEJ3"/>